<organism evidence="14 15">
    <name type="scientific">Paralvinella palmiformis</name>
    <dbReference type="NCBI Taxonomy" id="53620"/>
    <lineage>
        <taxon>Eukaryota</taxon>
        <taxon>Metazoa</taxon>
        <taxon>Spiralia</taxon>
        <taxon>Lophotrochozoa</taxon>
        <taxon>Annelida</taxon>
        <taxon>Polychaeta</taxon>
        <taxon>Sedentaria</taxon>
        <taxon>Canalipalpata</taxon>
        <taxon>Terebellida</taxon>
        <taxon>Terebelliformia</taxon>
        <taxon>Alvinellidae</taxon>
        <taxon>Paralvinella</taxon>
    </lineage>
</organism>
<dbReference type="NCBIfam" id="TIGR00420">
    <property type="entry name" value="trmU"/>
    <property type="match status" value="1"/>
</dbReference>
<dbReference type="InterPro" id="IPR046884">
    <property type="entry name" value="MnmA-like_central"/>
</dbReference>
<evidence type="ECO:0000259" key="13">
    <source>
        <dbReference type="Pfam" id="PF20259"/>
    </source>
</evidence>
<feature type="domain" description="tRNA-specific 2-thiouridylase MnmA-like C-terminal" evidence="12">
    <location>
        <begin position="276"/>
        <end position="346"/>
    </location>
</feature>
<gene>
    <name evidence="14" type="ORF">LSH36_1091g00253</name>
</gene>
<evidence type="ECO:0000256" key="2">
    <source>
        <dbReference type="ARBA" id="ARBA00006191"/>
    </source>
</evidence>
<reference evidence="14" key="1">
    <citation type="journal article" date="2023" name="Mol. Biol. Evol.">
        <title>Third-Generation Sequencing Reveals the Adaptive Role of the Epigenome in Three Deep-Sea Polychaetes.</title>
        <authorList>
            <person name="Perez M."/>
            <person name="Aroh O."/>
            <person name="Sun Y."/>
            <person name="Lan Y."/>
            <person name="Juniper S.K."/>
            <person name="Young C.R."/>
            <person name="Angers B."/>
            <person name="Qian P.Y."/>
        </authorList>
    </citation>
    <scope>NUCLEOTIDE SEQUENCE</scope>
    <source>
        <strain evidence="14">P08H-3</strain>
    </source>
</reference>
<keyword evidence="9" id="KW-0694">RNA-binding</keyword>
<name>A0AAD9MSL7_9ANNE</name>
<keyword evidence="7" id="KW-0547">Nucleotide-binding</keyword>
<dbReference type="Pfam" id="PF03054">
    <property type="entry name" value="tRNA_Me_trans"/>
    <property type="match status" value="1"/>
</dbReference>
<comment type="function">
    <text evidence="1">Catalyzes the 2-thiolation of uridine at the wobble position (U34) of mitochondrial tRNA(Lys), tRNA(Glu) and tRNA(Gln). Required for the formation of 5-taurinomethyl-2-thiouridine (tm5s2U) of mitochondrial tRNA(Lys), tRNA(Glu), and tRNA(Gln) at the wobble position. ATP is required to activate the C2 atom of the wobble base.</text>
</comment>
<evidence type="ECO:0000256" key="6">
    <source>
        <dbReference type="ARBA" id="ARBA00022694"/>
    </source>
</evidence>
<dbReference type="PANTHER" id="PTHR43052:SF1">
    <property type="entry name" value="TRNA-5-TAURINOMETHYLURIDINE 2-SULFURTRANSFERASE"/>
    <property type="match status" value="1"/>
</dbReference>
<evidence type="ECO:0000256" key="11">
    <source>
        <dbReference type="ARBA" id="ARBA00049564"/>
    </source>
</evidence>
<dbReference type="CDD" id="cd01998">
    <property type="entry name" value="MnmA_TRMU-like"/>
    <property type="match status" value="1"/>
</dbReference>
<dbReference type="Gene3D" id="3.40.50.620">
    <property type="entry name" value="HUPs"/>
    <property type="match status" value="1"/>
</dbReference>
<evidence type="ECO:0000256" key="7">
    <source>
        <dbReference type="ARBA" id="ARBA00022741"/>
    </source>
</evidence>
<evidence type="ECO:0000256" key="1">
    <source>
        <dbReference type="ARBA" id="ARBA00003986"/>
    </source>
</evidence>
<protein>
    <recommendedName>
        <fullName evidence="3">tRNA-5-taurinomethyluridine 2-sulfurtransferase</fullName>
        <ecNumber evidence="3">2.8.1.14</ecNumber>
    </recommendedName>
</protein>
<dbReference type="FunFam" id="2.30.30.280:FF:000001">
    <property type="entry name" value="tRNA-specific 2-thiouridylase MnmA"/>
    <property type="match status" value="1"/>
</dbReference>
<evidence type="ECO:0000256" key="5">
    <source>
        <dbReference type="ARBA" id="ARBA00022679"/>
    </source>
</evidence>
<dbReference type="EMBL" id="JAODUP010001091">
    <property type="protein sequence ID" value="KAK2141504.1"/>
    <property type="molecule type" value="Genomic_DNA"/>
</dbReference>
<proteinExistence type="inferred from homology"/>
<dbReference type="Pfam" id="PF20259">
    <property type="entry name" value="tRNA_Me_trans_M"/>
    <property type="match status" value="1"/>
</dbReference>
<keyword evidence="5" id="KW-0808">Transferase</keyword>
<dbReference type="Pfam" id="PF20258">
    <property type="entry name" value="tRNA_Me_trans_C"/>
    <property type="match status" value="1"/>
</dbReference>
<evidence type="ECO:0000256" key="3">
    <source>
        <dbReference type="ARBA" id="ARBA00011953"/>
    </source>
</evidence>
<evidence type="ECO:0000256" key="4">
    <source>
        <dbReference type="ARBA" id="ARBA00022555"/>
    </source>
</evidence>
<evidence type="ECO:0000259" key="12">
    <source>
        <dbReference type="Pfam" id="PF20258"/>
    </source>
</evidence>
<dbReference type="GO" id="GO:0005524">
    <property type="term" value="F:ATP binding"/>
    <property type="evidence" value="ECO:0007669"/>
    <property type="project" value="UniProtKB-KW"/>
</dbReference>
<feature type="domain" description="tRNA-specific 2-thiouridylase MnmA-like central" evidence="13">
    <location>
        <begin position="203"/>
        <end position="265"/>
    </location>
</feature>
<keyword evidence="4" id="KW-0820">tRNA-binding</keyword>
<sequence length="352" mass="40032">MKVAMLVSGGVDSSVALYRLKKQGIDLRAYYLKVWLEDDAKFMGSCPWAEDLRYVRDTCAYLKIPLSIIPLQQAYYRHVVQYVLTELQQGATPSPDILCNSRIKFGAFLHAIGDSFDYVASGHYAQLRQWKNTTELLCSLDNQKDQTYFLSQLTQAQLKYLLFPVGDTVKHILREEARRNALPSSERKDSQGICFLGKITYPTFIAYYLGKQAGKIIEKKTGKILGMHHGYWFYTIGQRKGLKLGGGPWYVVKKDCTENTIYVAKEEDVHSYGCDSFFLRDTNWIPYLPKDGLLQVKIRHSPEYLEAVFQSSPRPLVVLKKPERGIAPGQYAVLYRNQACLGGGKIVLPLSE</sequence>
<comment type="caution">
    <text evidence="14">The sequence shown here is derived from an EMBL/GenBank/DDBJ whole genome shotgun (WGS) entry which is preliminary data.</text>
</comment>
<dbReference type="InterPro" id="IPR046885">
    <property type="entry name" value="MnmA-like_C"/>
</dbReference>
<dbReference type="GO" id="GO:0061708">
    <property type="term" value="F:tRNA-5-taurinomethyluridine 2-sulfurtransferase"/>
    <property type="evidence" value="ECO:0007669"/>
    <property type="project" value="UniProtKB-EC"/>
</dbReference>
<dbReference type="InterPro" id="IPR023382">
    <property type="entry name" value="MnmA-like_central_sf"/>
</dbReference>
<dbReference type="AlphaFoldDB" id="A0AAD9MSL7"/>
<evidence type="ECO:0000256" key="8">
    <source>
        <dbReference type="ARBA" id="ARBA00022840"/>
    </source>
</evidence>
<accession>A0AAD9MSL7</accession>
<comment type="catalytic activity">
    <reaction evidence="11">
        <text>5-taurinomethyluridine(34) in tRNA + S-sulfanyl-L-cysteinyl-[protein] + AH2 + ATP = 5-taurinomethyl-2-thiouridine(34) in tRNA + L-cysteinyl-[protein] + A + AMP + diphosphate + H(+)</text>
        <dbReference type="Rhea" id="RHEA:47040"/>
        <dbReference type="Rhea" id="RHEA-COMP:10131"/>
        <dbReference type="Rhea" id="RHEA-COMP:11726"/>
        <dbReference type="Rhea" id="RHEA-COMP:11732"/>
        <dbReference type="Rhea" id="RHEA-COMP:11733"/>
        <dbReference type="ChEBI" id="CHEBI:13193"/>
        <dbReference type="ChEBI" id="CHEBI:15378"/>
        <dbReference type="ChEBI" id="CHEBI:17499"/>
        <dbReference type="ChEBI" id="CHEBI:29950"/>
        <dbReference type="ChEBI" id="CHEBI:30616"/>
        <dbReference type="ChEBI" id="CHEBI:33019"/>
        <dbReference type="ChEBI" id="CHEBI:61963"/>
        <dbReference type="ChEBI" id="CHEBI:87171"/>
        <dbReference type="ChEBI" id="CHEBI:87172"/>
        <dbReference type="ChEBI" id="CHEBI:456215"/>
        <dbReference type="EC" id="2.8.1.14"/>
    </reaction>
</comment>
<dbReference type="Gene3D" id="2.40.30.10">
    <property type="entry name" value="Translation factors"/>
    <property type="match status" value="1"/>
</dbReference>
<dbReference type="InterPro" id="IPR004506">
    <property type="entry name" value="MnmA-like"/>
</dbReference>
<dbReference type="SUPFAM" id="SSF52402">
    <property type="entry name" value="Adenine nucleotide alpha hydrolases-like"/>
    <property type="match status" value="1"/>
</dbReference>
<evidence type="ECO:0000256" key="10">
    <source>
        <dbReference type="ARBA" id="ARBA00023157"/>
    </source>
</evidence>
<dbReference type="InterPro" id="IPR051305">
    <property type="entry name" value="tRNA_2-thiouridylase_MnmA"/>
</dbReference>
<keyword evidence="6" id="KW-0819">tRNA processing</keyword>
<keyword evidence="10" id="KW-1015">Disulfide bond</keyword>
<evidence type="ECO:0000256" key="9">
    <source>
        <dbReference type="ARBA" id="ARBA00022884"/>
    </source>
</evidence>
<keyword evidence="8" id="KW-0067">ATP-binding</keyword>
<evidence type="ECO:0000313" key="14">
    <source>
        <dbReference type="EMBL" id="KAK2141504.1"/>
    </source>
</evidence>
<dbReference type="NCBIfam" id="NF001138">
    <property type="entry name" value="PRK00143.1"/>
    <property type="match status" value="1"/>
</dbReference>
<dbReference type="HAMAP" id="MF_00144">
    <property type="entry name" value="tRNA_thiouridyl_MnmA"/>
    <property type="match status" value="1"/>
</dbReference>
<dbReference type="GO" id="GO:0000049">
    <property type="term" value="F:tRNA binding"/>
    <property type="evidence" value="ECO:0007669"/>
    <property type="project" value="UniProtKB-KW"/>
</dbReference>
<keyword evidence="15" id="KW-1185">Reference proteome</keyword>
<dbReference type="Proteomes" id="UP001208570">
    <property type="component" value="Unassembled WGS sequence"/>
</dbReference>
<dbReference type="PANTHER" id="PTHR43052">
    <property type="match status" value="1"/>
</dbReference>
<dbReference type="Gene3D" id="2.30.30.280">
    <property type="entry name" value="Adenine nucleotide alpha hydrolases-like domains"/>
    <property type="match status" value="1"/>
</dbReference>
<dbReference type="GO" id="GO:0008033">
    <property type="term" value="P:tRNA processing"/>
    <property type="evidence" value="ECO:0007669"/>
    <property type="project" value="UniProtKB-KW"/>
</dbReference>
<evidence type="ECO:0000313" key="15">
    <source>
        <dbReference type="Proteomes" id="UP001208570"/>
    </source>
</evidence>
<dbReference type="InterPro" id="IPR014729">
    <property type="entry name" value="Rossmann-like_a/b/a_fold"/>
</dbReference>
<dbReference type="EC" id="2.8.1.14" evidence="3"/>
<comment type="similarity">
    <text evidence="2">Belongs to the MnmA/TRMU family.</text>
</comment>